<dbReference type="RefSeq" id="WP_061860741.1">
    <property type="nucleotide sequence ID" value="NZ_BDDG01000002.1"/>
</dbReference>
<dbReference type="AlphaFoldDB" id="A0A7H0PPN5"/>
<gene>
    <name evidence="1" type="ORF">BACVE_003233</name>
</gene>
<evidence type="ECO:0000313" key="2">
    <source>
        <dbReference type="Proteomes" id="UP000587477"/>
    </source>
</evidence>
<name>A0A7H0PPN5_BACVE</name>
<evidence type="ECO:0000313" key="1">
    <source>
        <dbReference type="EMBL" id="QOY28193.1"/>
    </source>
</evidence>
<accession>A0A7H0PPN5</accession>
<dbReference type="EMBL" id="CP063687">
    <property type="protein sequence ID" value="QOY28193.1"/>
    <property type="molecule type" value="Genomic_DNA"/>
</dbReference>
<organism evidence="1 2">
    <name type="scientific">Bacillus velezensis</name>
    <dbReference type="NCBI Taxonomy" id="492670"/>
    <lineage>
        <taxon>Bacteria</taxon>
        <taxon>Bacillati</taxon>
        <taxon>Bacillota</taxon>
        <taxon>Bacilli</taxon>
        <taxon>Bacillales</taxon>
        <taxon>Bacillaceae</taxon>
        <taxon>Bacillus</taxon>
        <taxon>Bacillus amyloliquefaciens group</taxon>
    </lineage>
</organism>
<proteinExistence type="predicted"/>
<protein>
    <submittedName>
        <fullName evidence="1">Uncharacterized protein</fullName>
    </submittedName>
</protein>
<sequence>MWDRTFQLGKKAIDSLVKEGMPVTRQSISKRTKELDPTSKGIHSNSVKTNTDLYCYYQEYSISYRKKKRLNDKKNRILEVDDAYFRKIKSSRDKKIAEKKFMKMTKQEVVRVLLKALDYIADNEDRWHGEHFKKSKNFFWMFLQQENHKKPQNYSPKL</sequence>
<reference evidence="2" key="1">
    <citation type="submission" date="2020-10" db="EMBL/GenBank/DDBJ databases">
        <title>Complete genome sequence of Bacillus velezensis NST6.</title>
        <authorList>
            <person name="Choi J."/>
        </authorList>
    </citation>
    <scope>NUCLEOTIDE SEQUENCE [LARGE SCALE GENOMIC DNA]</scope>
    <source>
        <strain evidence="2">NST6</strain>
    </source>
</reference>
<dbReference type="Proteomes" id="UP000587477">
    <property type="component" value="Chromosome"/>
</dbReference>